<reference evidence="2" key="1">
    <citation type="submission" date="2016-10" db="EMBL/GenBank/DDBJ databases">
        <authorList>
            <person name="Varghese N."/>
            <person name="Submissions S."/>
        </authorList>
    </citation>
    <scope>NUCLEOTIDE SEQUENCE [LARGE SCALE GENOMIC DNA]</scope>
    <source>
        <strain evidence="2">CGMCC 1.6854</strain>
    </source>
</reference>
<gene>
    <name evidence="1" type="ORF">SAMN04488137_4718</name>
</gene>
<name>A0A1H0C005_9BACL</name>
<evidence type="ECO:0000313" key="1">
    <source>
        <dbReference type="EMBL" id="SDN51224.1"/>
    </source>
</evidence>
<keyword evidence="2" id="KW-1185">Reference proteome</keyword>
<sequence length="53" mass="6065">MLLKFTYQYFWVTGDLEARKLFLASINILIEAKTVEKPYSLSKKVAVATAIIQ</sequence>
<accession>A0A1H0C005</accession>
<organism evidence="1 2">
    <name type="scientific">Fictibacillus solisalsi</name>
    <dbReference type="NCBI Taxonomy" id="459525"/>
    <lineage>
        <taxon>Bacteria</taxon>
        <taxon>Bacillati</taxon>
        <taxon>Bacillota</taxon>
        <taxon>Bacilli</taxon>
        <taxon>Bacillales</taxon>
        <taxon>Fictibacillaceae</taxon>
        <taxon>Fictibacillus</taxon>
    </lineage>
</organism>
<dbReference type="Proteomes" id="UP000199544">
    <property type="component" value="Unassembled WGS sequence"/>
</dbReference>
<protein>
    <submittedName>
        <fullName evidence="1">Uncharacterized protein</fullName>
    </submittedName>
</protein>
<dbReference type="EMBL" id="FNHW01000006">
    <property type="protein sequence ID" value="SDN51224.1"/>
    <property type="molecule type" value="Genomic_DNA"/>
</dbReference>
<proteinExistence type="predicted"/>
<evidence type="ECO:0000313" key="2">
    <source>
        <dbReference type="Proteomes" id="UP000199544"/>
    </source>
</evidence>
<dbReference type="AlphaFoldDB" id="A0A1H0C005"/>